<evidence type="ECO:0000313" key="2">
    <source>
        <dbReference type="EMBL" id="KAK0746878.1"/>
    </source>
</evidence>
<accession>A0AA40K5N6</accession>
<feature type="region of interest" description="Disordered" evidence="1">
    <location>
        <begin position="1"/>
        <end position="82"/>
    </location>
</feature>
<name>A0AA40K5N6_9PEZI</name>
<evidence type="ECO:0000313" key="3">
    <source>
        <dbReference type="Proteomes" id="UP001172155"/>
    </source>
</evidence>
<keyword evidence="3" id="KW-1185">Reference proteome</keyword>
<gene>
    <name evidence="2" type="ORF">B0T18DRAFT_412704</name>
</gene>
<comment type="caution">
    <text evidence="2">The sequence shown here is derived from an EMBL/GenBank/DDBJ whole genome shotgun (WGS) entry which is preliminary data.</text>
</comment>
<dbReference type="Proteomes" id="UP001172155">
    <property type="component" value="Unassembled WGS sequence"/>
</dbReference>
<dbReference type="EMBL" id="JAUKUD010000004">
    <property type="protein sequence ID" value="KAK0746878.1"/>
    <property type="molecule type" value="Genomic_DNA"/>
</dbReference>
<proteinExistence type="predicted"/>
<reference evidence="2" key="1">
    <citation type="submission" date="2023-06" db="EMBL/GenBank/DDBJ databases">
        <title>Genome-scale phylogeny and comparative genomics of the fungal order Sordariales.</title>
        <authorList>
            <consortium name="Lawrence Berkeley National Laboratory"/>
            <person name="Hensen N."/>
            <person name="Bonometti L."/>
            <person name="Westerberg I."/>
            <person name="Brannstrom I.O."/>
            <person name="Guillou S."/>
            <person name="Cros-Aarteil S."/>
            <person name="Calhoun S."/>
            <person name="Haridas S."/>
            <person name="Kuo A."/>
            <person name="Mondo S."/>
            <person name="Pangilinan J."/>
            <person name="Riley R."/>
            <person name="LaButti K."/>
            <person name="Andreopoulos B."/>
            <person name="Lipzen A."/>
            <person name="Chen C."/>
            <person name="Yanf M."/>
            <person name="Daum C."/>
            <person name="Ng V."/>
            <person name="Clum A."/>
            <person name="Steindorff A."/>
            <person name="Ohm R."/>
            <person name="Martin F."/>
            <person name="Silar P."/>
            <person name="Natvig D."/>
            <person name="Lalanne C."/>
            <person name="Gautier V."/>
            <person name="Ament-velasquez S.L."/>
            <person name="Kruys A."/>
            <person name="Hutchinson M.I."/>
            <person name="Powell A.J."/>
            <person name="Barry K."/>
            <person name="Miller A.N."/>
            <person name="Grigoriev I.V."/>
            <person name="Debuchy R."/>
            <person name="Gladieux P."/>
            <person name="Thoren M.H."/>
            <person name="Johannesson H."/>
        </authorList>
    </citation>
    <scope>NUCLEOTIDE SEQUENCE</scope>
    <source>
        <strain evidence="2">SMH3187-1</strain>
    </source>
</reference>
<organism evidence="2 3">
    <name type="scientific">Schizothecium vesticola</name>
    <dbReference type="NCBI Taxonomy" id="314040"/>
    <lineage>
        <taxon>Eukaryota</taxon>
        <taxon>Fungi</taxon>
        <taxon>Dikarya</taxon>
        <taxon>Ascomycota</taxon>
        <taxon>Pezizomycotina</taxon>
        <taxon>Sordariomycetes</taxon>
        <taxon>Sordariomycetidae</taxon>
        <taxon>Sordariales</taxon>
        <taxon>Schizotheciaceae</taxon>
        <taxon>Schizothecium</taxon>
    </lineage>
</organism>
<protein>
    <submittedName>
        <fullName evidence="2">Uncharacterized protein</fullName>
    </submittedName>
</protein>
<dbReference type="AlphaFoldDB" id="A0AA40K5N6"/>
<sequence>MEASSRKPVQVPAAQHPPRGLLPASITRPKSLPPHHPLRQNFAPRRVPTRRKEIEQAGYQATAAHKPQTPEPLVSKPAEARS</sequence>
<evidence type="ECO:0000256" key="1">
    <source>
        <dbReference type="SAM" id="MobiDB-lite"/>
    </source>
</evidence>